<proteinExistence type="predicted"/>
<keyword evidence="3" id="KW-1185">Reference proteome</keyword>
<dbReference type="Proteomes" id="UP000518266">
    <property type="component" value="Unassembled WGS sequence"/>
</dbReference>
<name>A0A7J5XM52_DISMA</name>
<organism evidence="2 3">
    <name type="scientific">Dissostichus mawsoni</name>
    <name type="common">Antarctic cod</name>
    <dbReference type="NCBI Taxonomy" id="36200"/>
    <lineage>
        <taxon>Eukaryota</taxon>
        <taxon>Metazoa</taxon>
        <taxon>Chordata</taxon>
        <taxon>Craniata</taxon>
        <taxon>Vertebrata</taxon>
        <taxon>Euteleostomi</taxon>
        <taxon>Actinopterygii</taxon>
        <taxon>Neopterygii</taxon>
        <taxon>Teleostei</taxon>
        <taxon>Neoteleostei</taxon>
        <taxon>Acanthomorphata</taxon>
        <taxon>Eupercaria</taxon>
        <taxon>Perciformes</taxon>
        <taxon>Notothenioidei</taxon>
        <taxon>Nototheniidae</taxon>
        <taxon>Dissostichus</taxon>
    </lineage>
</organism>
<evidence type="ECO:0000313" key="2">
    <source>
        <dbReference type="EMBL" id="KAF3838051.1"/>
    </source>
</evidence>
<feature type="compositionally biased region" description="Low complexity" evidence="1">
    <location>
        <begin position="8"/>
        <end position="21"/>
    </location>
</feature>
<comment type="caution">
    <text evidence="2">The sequence shown here is derived from an EMBL/GenBank/DDBJ whole genome shotgun (WGS) entry which is preliminary data.</text>
</comment>
<protein>
    <submittedName>
        <fullName evidence="2">Uncharacterized protein</fullName>
    </submittedName>
</protein>
<sequence>MMDGVGMSPPSLSVPSLQSVSMTTLHPGPLHPAWQTQRQPLCSRVQRPCPLHSPGQPSERGVSHPGWQMQVPSWHWPCSSQRGWHALWSHAVPIQPSSHWHWPSEQTPWLPHGTGHSSAEQVGGGYA</sequence>
<evidence type="ECO:0000313" key="3">
    <source>
        <dbReference type="Proteomes" id="UP000518266"/>
    </source>
</evidence>
<evidence type="ECO:0000256" key="1">
    <source>
        <dbReference type="SAM" id="MobiDB-lite"/>
    </source>
</evidence>
<gene>
    <name evidence="2" type="ORF">F7725_009819</name>
</gene>
<feature type="region of interest" description="Disordered" evidence="1">
    <location>
        <begin position="105"/>
        <end position="127"/>
    </location>
</feature>
<dbReference type="AlphaFoldDB" id="A0A7J5XM52"/>
<reference evidence="2 3" key="1">
    <citation type="submission" date="2020-03" db="EMBL/GenBank/DDBJ databases">
        <title>Dissostichus mawsoni Genome sequencing and assembly.</title>
        <authorList>
            <person name="Park H."/>
        </authorList>
    </citation>
    <scope>NUCLEOTIDE SEQUENCE [LARGE SCALE GENOMIC DNA]</scope>
    <source>
        <strain evidence="2">DM0001</strain>
        <tissue evidence="2">Muscle</tissue>
    </source>
</reference>
<accession>A0A7J5XM52</accession>
<feature type="region of interest" description="Disordered" evidence="1">
    <location>
        <begin position="1"/>
        <end position="66"/>
    </location>
</feature>
<dbReference type="EMBL" id="JAAKFY010000022">
    <property type="protein sequence ID" value="KAF3838051.1"/>
    <property type="molecule type" value="Genomic_DNA"/>
</dbReference>